<dbReference type="InterPro" id="IPR008964">
    <property type="entry name" value="Invasin/intimin_cell_adhesion"/>
</dbReference>
<dbReference type="PROSITE" id="PS51272">
    <property type="entry name" value="SLH"/>
    <property type="match status" value="3"/>
</dbReference>
<dbReference type="PANTHER" id="PTHR43308:SF5">
    <property type="entry name" value="S-LAYER PROTEIN _ PEPTIDOGLYCAN ENDO-BETA-N-ACETYLGLUCOSAMINIDASE"/>
    <property type="match status" value="1"/>
</dbReference>
<gene>
    <name evidence="3" type="ORF">HH215_12030</name>
</gene>
<evidence type="ECO:0000256" key="1">
    <source>
        <dbReference type="SAM" id="SignalP"/>
    </source>
</evidence>
<reference evidence="3 4" key="1">
    <citation type="submission" date="2020-04" db="EMBL/GenBank/DDBJ databases">
        <title>Genome sequencing of novel species.</title>
        <authorList>
            <person name="Heo J."/>
            <person name="Kim S.-J."/>
            <person name="Kim J.-S."/>
            <person name="Hong S.-B."/>
            <person name="Kwon S.-W."/>
        </authorList>
    </citation>
    <scope>NUCLEOTIDE SEQUENCE [LARGE SCALE GENOMIC DNA]</scope>
    <source>
        <strain evidence="3 4">MFER-1</strain>
    </source>
</reference>
<keyword evidence="1" id="KW-0732">Signal</keyword>
<feature type="domain" description="SLH" evidence="2">
    <location>
        <begin position="391"/>
        <end position="451"/>
    </location>
</feature>
<dbReference type="InterPro" id="IPR013783">
    <property type="entry name" value="Ig-like_fold"/>
</dbReference>
<dbReference type="InterPro" id="IPR003343">
    <property type="entry name" value="Big_2"/>
</dbReference>
<evidence type="ECO:0000259" key="2">
    <source>
        <dbReference type="PROSITE" id="PS51272"/>
    </source>
</evidence>
<organism evidence="3 4">
    <name type="scientific">Cohnella herbarum</name>
    <dbReference type="NCBI Taxonomy" id="2728023"/>
    <lineage>
        <taxon>Bacteria</taxon>
        <taxon>Bacillati</taxon>
        <taxon>Bacillota</taxon>
        <taxon>Bacilli</taxon>
        <taxon>Bacillales</taxon>
        <taxon>Paenibacillaceae</taxon>
        <taxon>Cohnella</taxon>
    </lineage>
</organism>
<dbReference type="AlphaFoldDB" id="A0A7Z2VIG8"/>
<dbReference type="Pfam" id="PF02368">
    <property type="entry name" value="Big_2"/>
    <property type="match status" value="1"/>
</dbReference>
<evidence type="ECO:0000313" key="4">
    <source>
        <dbReference type="Proteomes" id="UP000502248"/>
    </source>
</evidence>
<protein>
    <recommendedName>
        <fullName evidence="2">SLH domain-containing protein</fullName>
    </recommendedName>
</protein>
<dbReference type="SMART" id="SM00635">
    <property type="entry name" value="BID_2"/>
    <property type="match status" value="1"/>
</dbReference>
<dbReference type="InterPro" id="IPR001119">
    <property type="entry name" value="SLH_dom"/>
</dbReference>
<feature type="domain" description="SLH" evidence="2">
    <location>
        <begin position="517"/>
        <end position="573"/>
    </location>
</feature>
<dbReference type="RefSeq" id="WP_169280125.1">
    <property type="nucleotide sequence ID" value="NZ_CP051680.1"/>
</dbReference>
<dbReference type="Gene3D" id="2.60.40.10">
    <property type="entry name" value="Immunoglobulins"/>
    <property type="match status" value="1"/>
</dbReference>
<dbReference type="Proteomes" id="UP000502248">
    <property type="component" value="Chromosome"/>
</dbReference>
<feature type="chain" id="PRO_5031316968" description="SLH domain-containing protein" evidence="1">
    <location>
        <begin position="21"/>
        <end position="573"/>
    </location>
</feature>
<keyword evidence="4" id="KW-1185">Reference proteome</keyword>
<dbReference type="Pfam" id="PF00395">
    <property type="entry name" value="SLH"/>
    <property type="match status" value="3"/>
</dbReference>
<dbReference type="Gene3D" id="2.60.40.1080">
    <property type="match status" value="1"/>
</dbReference>
<dbReference type="PANTHER" id="PTHR43308">
    <property type="entry name" value="OUTER MEMBRANE PROTEIN ALPHA-RELATED"/>
    <property type="match status" value="1"/>
</dbReference>
<evidence type="ECO:0000313" key="3">
    <source>
        <dbReference type="EMBL" id="QJD83838.1"/>
    </source>
</evidence>
<accession>A0A7Z2VIG8</accession>
<name>A0A7Z2VIG8_9BACL</name>
<sequence length="573" mass="62231">MLFIVGLLMCAIGPMQRSNAAQFTRITVMDADLRQVSYLIAGVKYYIVGESDKASSTSVENYKQEYSTDNGATWLQLPQAGYDLYKGPFIYMPIDPQLVSVKFRMSAYFDPLIGSLTYSEKTIGPFNILQPGDVSDFTTIPNKDGSVTLNWNDNSNMESYYEIVRSGPDGDKIFYVKNTKDHIGPLKYEDKQTNTVKRTIYVYKVTPVIDQYSLPDYLQPGNVWSIVKTDRELIITDKVDIDLNLPIFNLDSKIKIDPSTPIKTVEALDYLKHIDLTIGDLDKKPVKDVKLDKSYLTLKTGVSATLTPTISPPDAAITRVKWESSNSQIAEVDASGKVTGKSPGAASISATTEMGNLKAICLVYVESDNIAKPENPPVVDLPGNSEKPQVPPAAALSDIAGHKSSAEISEAVALGVVFGYSDGTFRPDENVTHAEFASMIIRALKPEGEGTPLVFKDKNEIGAWAVKPVQQAVKLGIIKGGSDGKFRPSANISRAEMIAMVIRASGLEEDKGKPTVFADDADIPGWAKPSVSKAEETGIIIVGGLPEGKFAPLTPSTRADAASAIVRMLKLGQ</sequence>
<dbReference type="InterPro" id="IPR051465">
    <property type="entry name" value="Cell_Envelope_Struct_Comp"/>
</dbReference>
<dbReference type="EMBL" id="CP051680">
    <property type="protein sequence ID" value="QJD83838.1"/>
    <property type="molecule type" value="Genomic_DNA"/>
</dbReference>
<dbReference type="SUPFAM" id="SSF49373">
    <property type="entry name" value="Invasin/intimin cell-adhesion fragments"/>
    <property type="match status" value="1"/>
</dbReference>
<feature type="signal peptide" evidence="1">
    <location>
        <begin position="1"/>
        <end position="20"/>
    </location>
</feature>
<dbReference type="KEGG" id="cheb:HH215_12030"/>
<feature type="domain" description="SLH" evidence="2">
    <location>
        <begin position="452"/>
        <end position="515"/>
    </location>
</feature>
<proteinExistence type="predicted"/>